<dbReference type="Proteomes" id="UP000198836">
    <property type="component" value="Unassembled WGS sequence"/>
</dbReference>
<feature type="transmembrane region" description="Helical" evidence="1">
    <location>
        <begin position="35"/>
        <end position="54"/>
    </location>
</feature>
<evidence type="ECO:0000313" key="3">
    <source>
        <dbReference type="Proteomes" id="UP000198836"/>
    </source>
</evidence>
<feature type="transmembrane region" description="Helical" evidence="1">
    <location>
        <begin position="6"/>
        <end position="23"/>
    </location>
</feature>
<dbReference type="AlphaFoldDB" id="A0A1I0TL59"/>
<feature type="transmembrane region" description="Helical" evidence="1">
    <location>
        <begin position="128"/>
        <end position="147"/>
    </location>
</feature>
<dbReference type="EMBL" id="FOJM01000011">
    <property type="protein sequence ID" value="SFA52521.1"/>
    <property type="molecule type" value="Genomic_DNA"/>
</dbReference>
<keyword evidence="3" id="KW-1185">Reference proteome</keyword>
<dbReference type="STRING" id="332999.SAMN04488511_11156"/>
<dbReference type="OrthoDB" id="754439at2"/>
<protein>
    <submittedName>
        <fullName evidence="2">Uncharacterized protein</fullName>
    </submittedName>
</protein>
<gene>
    <name evidence="2" type="ORF">SAMN04488511_11156</name>
</gene>
<accession>A0A1I0TL59</accession>
<organism evidence="2 3">
    <name type="scientific">Pedobacter suwonensis</name>
    <dbReference type="NCBI Taxonomy" id="332999"/>
    <lineage>
        <taxon>Bacteria</taxon>
        <taxon>Pseudomonadati</taxon>
        <taxon>Bacteroidota</taxon>
        <taxon>Sphingobacteriia</taxon>
        <taxon>Sphingobacteriales</taxon>
        <taxon>Sphingobacteriaceae</taxon>
        <taxon>Pedobacter</taxon>
    </lineage>
</organism>
<dbReference type="RefSeq" id="WP_090984778.1">
    <property type="nucleotide sequence ID" value="NZ_FOJM01000011.1"/>
</dbReference>
<keyword evidence="1" id="KW-0472">Membrane</keyword>
<feature type="transmembrane region" description="Helical" evidence="1">
    <location>
        <begin position="69"/>
        <end position="89"/>
    </location>
</feature>
<feature type="transmembrane region" description="Helical" evidence="1">
    <location>
        <begin position="194"/>
        <end position="216"/>
    </location>
</feature>
<keyword evidence="1" id="KW-1133">Transmembrane helix</keyword>
<sequence>MLKLFQYIIDWSEVWALFIPLFISLNKKQPSHLKLVVFYIWMALAINLSIDFIWKFRNILPVAFKSNNFLYNIHSIVRFYLFSAFFICLDQPFIVALKRAIPVCFTLFLIVNFIFFENFFDYWKLSSRLLSTEAILLLFYVIQYYLFEIKKNVTIKVTNSSFWIITGLGIFVALNFFIFLLYNELTIHFQNFAINLWSLHNISYIIFNLFIAKGFYESGKQ</sequence>
<evidence type="ECO:0000256" key="1">
    <source>
        <dbReference type="SAM" id="Phobius"/>
    </source>
</evidence>
<evidence type="ECO:0000313" key="2">
    <source>
        <dbReference type="EMBL" id="SFA52521.1"/>
    </source>
</evidence>
<feature type="transmembrane region" description="Helical" evidence="1">
    <location>
        <begin position="96"/>
        <end position="116"/>
    </location>
</feature>
<reference evidence="3" key="1">
    <citation type="submission" date="2016-10" db="EMBL/GenBank/DDBJ databases">
        <authorList>
            <person name="Varghese N."/>
            <person name="Submissions S."/>
        </authorList>
    </citation>
    <scope>NUCLEOTIDE SEQUENCE [LARGE SCALE GENOMIC DNA]</scope>
    <source>
        <strain evidence="3">DSM 18130</strain>
    </source>
</reference>
<keyword evidence="1" id="KW-0812">Transmembrane</keyword>
<proteinExistence type="predicted"/>
<name>A0A1I0TL59_9SPHI</name>
<feature type="transmembrane region" description="Helical" evidence="1">
    <location>
        <begin position="159"/>
        <end position="182"/>
    </location>
</feature>